<keyword evidence="2" id="KW-0945">Host-virus interaction</keyword>
<keyword evidence="4" id="KW-0899">Viral immunoevasion</keyword>
<accession>A0A650EHT6</accession>
<dbReference type="EMBL" id="MK975889">
    <property type="protein sequence ID" value="QGT40983.1"/>
    <property type="molecule type" value="Genomic_RNA"/>
</dbReference>
<organism evidence="5">
    <name type="scientific">Cereal yellow dwarf virus RPS</name>
    <dbReference type="NCBI Taxonomy" id="228582"/>
    <lineage>
        <taxon>Viruses</taxon>
        <taxon>Riboviria</taxon>
        <taxon>Orthornavirae</taxon>
        <taxon>Pisuviricota</taxon>
        <taxon>Pisoniviricetes</taxon>
        <taxon>Sobelivirales</taxon>
        <taxon>Solemoviridae</taxon>
        <taxon>Polerovirus</taxon>
        <taxon>Polerovirus CYDVRPS</taxon>
    </lineage>
</organism>
<name>A0A650EHT6_9VIRU</name>
<keyword evidence="3" id="KW-1090">Inhibition of host innate immune response by virus</keyword>
<evidence type="ECO:0000256" key="2">
    <source>
        <dbReference type="ARBA" id="ARBA00022581"/>
    </source>
</evidence>
<protein>
    <submittedName>
        <fullName evidence="5">P0 protein</fullName>
    </submittedName>
</protein>
<keyword evidence="1" id="KW-0941">Suppressor of RNA silencing</keyword>
<evidence type="ECO:0000313" key="5">
    <source>
        <dbReference type="EMBL" id="QGT40983.1"/>
    </source>
</evidence>
<sequence length="247" mass="28002">MFVATPSGRVTVVLEDRVYPFCVRYAAYGLNNLFHAACLEYGYGPNEIQLFGISLAYILPLLLSGKSYGRGGIGISFPISFQSNLLQWGLALGYTPSISTTKRRVCIELCTMSSQESYRVQLQRLATRTFNKDQAGFTHALTYGREQFLKVLATYLRSIENNCVRSVWTSPMVPRVPLDRCSITYCIDSMLGRSRLLLTGRFADVTRYYNELDLQSVQVDLWYYAGITLHQAGEKYLQGSYLQKILQ</sequence>
<dbReference type="InterPro" id="IPR006755">
    <property type="entry name" value="Virus_P0"/>
</dbReference>
<dbReference type="Pfam" id="PF04662">
    <property type="entry name" value="Luteo_PO"/>
    <property type="match status" value="1"/>
</dbReference>
<evidence type="ECO:0000256" key="1">
    <source>
        <dbReference type="ARBA" id="ARBA00022463"/>
    </source>
</evidence>
<evidence type="ECO:0000256" key="4">
    <source>
        <dbReference type="ARBA" id="ARBA00023280"/>
    </source>
</evidence>
<evidence type="ECO:0000256" key="3">
    <source>
        <dbReference type="ARBA" id="ARBA00022632"/>
    </source>
</evidence>
<dbReference type="GO" id="GO:0016032">
    <property type="term" value="P:viral process"/>
    <property type="evidence" value="ECO:0007669"/>
    <property type="project" value="InterPro"/>
</dbReference>
<proteinExistence type="predicted"/>
<reference evidence="5" key="1">
    <citation type="submission" date="2019-05" db="EMBL/GenBank/DDBJ databases">
        <title>Prevalence and Sequence Diversity of Viruses Infecting Wheat in Ohio.</title>
        <authorList>
            <person name="Hodge B.A."/>
            <person name="Stewart L.R."/>
            <person name="Paul P.A."/>
        </authorList>
    </citation>
    <scope>NUCLEOTIDE SEQUENCE</scope>
    <source>
        <strain evidence="5">CYDV-RPS-OH1</strain>
    </source>
</reference>
<dbReference type="GO" id="GO:0052170">
    <property type="term" value="P:symbiont-mediated suppression of host innate immune response"/>
    <property type="evidence" value="ECO:0007669"/>
    <property type="project" value="UniProtKB-KW"/>
</dbReference>